<sequence>MPIHPSTTTALVDYRRAATALIDKPDGKALFLTWTGTRADAGTIEVAFRGLIDYLGYAPQPGGRPPRLHDMRHSFSTNTLIRAHQDGSDIDATVAVLATYLGHVSPASTY</sequence>
<comment type="caution">
    <text evidence="3">The sequence shown here is derived from an EMBL/GenBank/DDBJ whole genome shotgun (WGS) entry which is preliminary data.</text>
</comment>
<reference evidence="4" key="1">
    <citation type="journal article" date="2019" name="Int. J. Syst. Evol. Microbiol.">
        <title>The Global Catalogue of Microorganisms (GCM) 10K type strain sequencing project: providing services to taxonomists for standard genome sequencing and annotation.</title>
        <authorList>
            <consortium name="The Broad Institute Genomics Platform"/>
            <consortium name="The Broad Institute Genome Sequencing Center for Infectious Disease"/>
            <person name="Wu L."/>
            <person name="Ma J."/>
        </authorList>
    </citation>
    <scope>NUCLEOTIDE SEQUENCE [LARGE SCALE GENOMIC DNA]</scope>
    <source>
        <strain evidence="4">JCM 13319</strain>
    </source>
</reference>
<keyword evidence="1" id="KW-0233">DNA recombination</keyword>
<evidence type="ECO:0000256" key="1">
    <source>
        <dbReference type="ARBA" id="ARBA00023172"/>
    </source>
</evidence>
<dbReference type="InterPro" id="IPR002104">
    <property type="entry name" value="Integrase_catalytic"/>
</dbReference>
<name>A0ABP4MT56_9MICO</name>
<evidence type="ECO:0000313" key="4">
    <source>
        <dbReference type="Proteomes" id="UP001501791"/>
    </source>
</evidence>
<gene>
    <name evidence="3" type="ORF">GCM10009691_25660</name>
</gene>
<protein>
    <recommendedName>
        <fullName evidence="2">Tyr recombinase domain-containing protein</fullName>
    </recommendedName>
</protein>
<dbReference type="InterPro" id="IPR011010">
    <property type="entry name" value="DNA_brk_join_enz"/>
</dbReference>
<dbReference type="EMBL" id="BAAALY010000012">
    <property type="protein sequence ID" value="GAA1549947.1"/>
    <property type="molecule type" value="Genomic_DNA"/>
</dbReference>
<dbReference type="InterPro" id="IPR013762">
    <property type="entry name" value="Integrase-like_cat_sf"/>
</dbReference>
<feature type="domain" description="Tyr recombinase" evidence="2">
    <location>
        <begin position="1"/>
        <end position="110"/>
    </location>
</feature>
<keyword evidence="4" id="KW-1185">Reference proteome</keyword>
<proteinExistence type="predicted"/>
<evidence type="ECO:0000259" key="2">
    <source>
        <dbReference type="PROSITE" id="PS51898"/>
    </source>
</evidence>
<dbReference type="Proteomes" id="UP001501791">
    <property type="component" value="Unassembled WGS sequence"/>
</dbReference>
<dbReference type="Gene3D" id="1.10.443.10">
    <property type="entry name" value="Intergrase catalytic core"/>
    <property type="match status" value="1"/>
</dbReference>
<dbReference type="SUPFAM" id="SSF56349">
    <property type="entry name" value="DNA breaking-rejoining enzymes"/>
    <property type="match status" value="1"/>
</dbReference>
<dbReference type="RefSeq" id="WP_346036377.1">
    <property type="nucleotide sequence ID" value="NZ_BAAALY010000012.1"/>
</dbReference>
<dbReference type="PROSITE" id="PS51898">
    <property type="entry name" value="TYR_RECOMBINASE"/>
    <property type="match status" value="1"/>
</dbReference>
<organism evidence="3 4">
    <name type="scientific">Brevibacterium picturae</name>
    <dbReference type="NCBI Taxonomy" id="260553"/>
    <lineage>
        <taxon>Bacteria</taxon>
        <taxon>Bacillati</taxon>
        <taxon>Actinomycetota</taxon>
        <taxon>Actinomycetes</taxon>
        <taxon>Micrococcales</taxon>
        <taxon>Brevibacteriaceae</taxon>
        <taxon>Brevibacterium</taxon>
    </lineage>
</organism>
<accession>A0ABP4MT56</accession>
<evidence type="ECO:0000313" key="3">
    <source>
        <dbReference type="EMBL" id="GAA1549947.1"/>
    </source>
</evidence>